<feature type="chain" id="PRO_5009514733" description="Aromatic hydrocarbon degradation protein" evidence="1">
    <location>
        <begin position="24"/>
        <end position="372"/>
    </location>
</feature>
<organism evidence="2 3">
    <name type="scientific">candidate division WOR-1 bacterium RIFOXYC2_FULL_46_14</name>
    <dbReference type="NCBI Taxonomy" id="1802587"/>
    <lineage>
        <taxon>Bacteria</taxon>
        <taxon>Bacillati</taxon>
        <taxon>Saganbacteria</taxon>
    </lineage>
</organism>
<evidence type="ECO:0000313" key="2">
    <source>
        <dbReference type="EMBL" id="OGC39955.1"/>
    </source>
</evidence>
<dbReference type="EMBL" id="MEUJ01000005">
    <property type="protein sequence ID" value="OGC39955.1"/>
    <property type="molecule type" value="Genomic_DNA"/>
</dbReference>
<reference evidence="2 3" key="1">
    <citation type="journal article" date="2016" name="Nat. Commun.">
        <title>Thousands of microbial genomes shed light on interconnected biogeochemical processes in an aquifer system.</title>
        <authorList>
            <person name="Anantharaman K."/>
            <person name="Brown C.T."/>
            <person name="Hug L.A."/>
            <person name="Sharon I."/>
            <person name="Castelle C.J."/>
            <person name="Probst A.J."/>
            <person name="Thomas B.C."/>
            <person name="Singh A."/>
            <person name="Wilkins M.J."/>
            <person name="Karaoz U."/>
            <person name="Brodie E.L."/>
            <person name="Williams K.H."/>
            <person name="Hubbard S.S."/>
            <person name="Banfield J.F."/>
        </authorList>
    </citation>
    <scope>NUCLEOTIDE SEQUENCE [LARGE SCALE GENOMIC DNA]</scope>
</reference>
<comment type="caution">
    <text evidence="2">The sequence shown here is derived from an EMBL/GenBank/DDBJ whole genome shotgun (WGS) entry which is preliminary data.</text>
</comment>
<gene>
    <name evidence="2" type="ORF">A2438_05525</name>
</gene>
<evidence type="ECO:0000256" key="1">
    <source>
        <dbReference type="SAM" id="SignalP"/>
    </source>
</evidence>
<proteinExistence type="predicted"/>
<protein>
    <recommendedName>
        <fullName evidence="4">Aromatic hydrocarbon degradation protein</fullName>
    </recommendedName>
</protein>
<sequence>MKSLKLTTLMVTILALLATLSYAEKTTVDLSIAGLSARTIAMGRAYVGVADGADALFTNPAGIATAKSWGITSMQTKLLDRVDYKMLGGIYSLQTGVIGVGYIGAVTPAGFLTTDKASLTGATPISYGSNMLVLSYGKEAYKNTYIGASLKALSNNFEGVDGSGSGFDLDLGILARPNDQVKVGAVIQNILPGDMGGSVTWKTNTKDTIPAYLKVGGSYLLNPNILIAADLDIPASCSAPLALHSGVEWKPLPMLALRGGLDQSSTGKNETVTDFAIGVGLNVAGFSFDYAYKNNSLVENNNAHYISVAFSPDNIVKKAPPLVEQQAKKANPNEPAFASEKERNEYLYLVATGKTKAPVPAVVVTQAKVLGK</sequence>
<evidence type="ECO:0000313" key="3">
    <source>
        <dbReference type="Proteomes" id="UP000179242"/>
    </source>
</evidence>
<dbReference type="SUPFAM" id="SSF56935">
    <property type="entry name" value="Porins"/>
    <property type="match status" value="1"/>
</dbReference>
<dbReference type="Proteomes" id="UP000179242">
    <property type="component" value="Unassembled WGS sequence"/>
</dbReference>
<accession>A0A1F4U4R0</accession>
<keyword evidence="1" id="KW-0732">Signal</keyword>
<dbReference type="Gene3D" id="2.40.160.60">
    <property type="entry name" value="Outer membrane protein transport protein (OMPP1/FadL/TodX)"/>
    <property type="match status" value="1"/>
</dbReference>
<evidence type="ECO:0008006" key="4">
    <source>
        <dbReference type="Google" id="ProtNLM"/>
    </source>
</evidence>
<feature type="signal peptide" evidence="1">
    <location>
        <begin position="1"/>
        <end position="23"/>
    </location>
</feature>
<name>A0A1F4U4R0_UNCSA</name>
<dbReference type="AlphaFoldDB" id="A0A1F4U4R0"/>